<reference evidence="1 2" key="1">
    <citation type="submission" date="2023-03" db="EMBL/GenBank/DDBJ databases">
        <title>High recombination rates correlate with genetic variation in Cardiocondyla obscurior ants.</title>
        <authorList>
            <person name="Errbii M."/>
        </authorList>
    </citation>
    <scope>NUCLEOTIDE SEQUENCE [LARGE SCALE GENOMIC DNA]</scope>
    <source>
        <strain evidence="1">Alpha-2009</strain>
        <tissue evidence="1">Whole body</tissue>
    </source>
</reference>
<dbReference type="EMBL" id="JADYXP020000023">
    <property type="protein sequence ID" value="KAL0102295.1"/>
    <property type="molecule type" value="Genomic_DNA"/>
</dbReference>
<evidence type="ECO:0000313" key="2">
    <source>
        <dbReference type="Proteomes" id="UP001430953"/>
    </source>
</evidence>
<proteinExistence type="predicted"/>
<keyword evidence="2" id="KW-1185">Reference proteome</keyword>
<evidence type="ECO:0000313" key="1">
    <source>
        <dbReference type="EMBL" id="KAL0102295.1"/>
    </source>
</evidence>
<sequence length="144" mass="16799">MKIKRMSDCRGVGKRHEDRWREKERRVFVYVHMCRTIPRRLTSRFLFLFVVPPLSKIRHRVVLDSINASSPRAGSVLRYQMAKSEGTPLLAETSSAEISPSCLEKKLIGGKLTDLIVFRHRDEEYFSIFVKTDCSFDRVTFFAL</sequence>
<accession>A0AAW2EH27</accession>
<dbReference type="AlphaFoldDB" id="A0AAW2EH27"/>
<organism evidence="1 2">
    <name type="scientific">Cardiocondyla obscurior</name>
    <dbReference type="NCBI Taxonomy" id="286306"/>
    <lineage>
        <taxon>Eukaryota</taxon>
        <taxon>Metazoa</taxon>
        <taxon>Ecdysozoa</taxon>
        <taxon>Arthropoda</taxon>
        <taxon>Hexapoda</taxon>
        <taxon>Insecta</taxon>
        <taxon>Pterygota</taxon>
        <taxon>Neoptera</taxon>
        <taxon>Endopterygota</taxon>
        <taxon>Hymenoptera</taxon>
        <taxon>Apocrita</taxon>
        <taxon>Aculeata</taxon>
        <taxon>Formicoidea</taxon>
        <taxon>Formicidae</taxon>
        <taxon>Myrmicinae</taxon>
        <taxon>Cardiocondyla</taxon>
    </lineage>
</organism>
<comment type="caution">
    <text evidence="1">The sequence shown here is derived from an EMBL/GenBank/DDBJ whole genome shotgun (WGS) entry which is preliminary data.</text>
</comment>
<protein>
    <submittedName>
        <fullName evidence="1">Uncharacterized protein</fullName>
    </submittedName>
</protein>
<gene>
    <name evidence="1" type="ORF">PUN28_018669</name>
</gene>
<name>A0AAW2EH27_9HYME</name>
<dbReference type="Proteomes" id="UP001430953">
    <property type="component" value="Unassembled WGS sequence"/>
</dbReference>